<evidence type="ECO:0000256" key="1">
    <source>
        <dbReference type="ARBA" id="ARBA00006484"/>
    </source>
</evidence>
<dbReference type="OrthoDB" id="9790785at2"/>
<reference evidence="3 4" key="1">
    <citation type="submission" date="2017-02" db="EMBL/GenBank/DDBJ databases">
        <title>Draft genome sequence of Moraxella lincolnii CCUG 9405T type strain.</title>
        <authorList>
            <person name="Salva-Serra F."/>
            <person name="Engstrom-Jakobsson H."/>
            <person name="Thorell K."/>
            <person name="Jaen-Luchoro D."/>
            <person name="Gonzales-Siles L."/>
            <person name="Karlsson R."/>
            <person name="Yazdan S."/>
            <person name="Boulund F."/>
            <person name="Johnning A."/>
            <person name="Engstrand L."/>
            <person name="Kristiansson E."/>
            <person name="Moore E."/>
        </authorList>
    </citation>
    <scope>NUCLEOTIDE SEQUENCE [LARGE SCALE GENOMIC DNA]</scope>
    <source>
        <strain evidence="3 4">CCUG 9405</strain>
    </source>
</reference>
<proteinExistence type="inferred from homology"/>
<comment type="similarity">
    <text evidence="1">Belongs to the short-chain dehydrogenases/reductases (SDR) family.</text>
</comment>
<name>A0A1T0CDZ4_9GAMM</name>
<dbReference type="RefSeq" id="WP_078307707.1">
    <property type="nucleotide sequence ID" value="NZ_MUYT01000008.1"/>
</dbReference>
<dbReference type="SUPFAM" id="SSF51735">
    <property type="entry name" value="NAD(P)-binding Rossmann-fold domains"/>
    <property type="match status" value="1"/>
</dbReference>
<evidence type="ECO:0000256" key="2">
    <source>
        <dbReference type="ARBA" id="ARBA00023002"/>
    </source>
</evidence>
<dbReference type="Pfam" id="PF00106">
    <property type="entry name" value="adh_short"/>
    <property type="match status" value="1"/>
</dbReference>
<evidence type="ECO:0000313" key="4">
    <source>
        <dbReference type="Proteomes" id="UP000191094"/>
    </source>
</evidence>
<dbReference type="PANTHER" id="PTHR42901:SF1">
    <property type="entry name" value="ALCOHOL DEHYDROGENASE"/>
    <property type="match status" value="1"/>
</dbReference>
<protein>
    <submittedName>
        <fullName evidence="3">YciK family oxidoreductase</fullName>
    </submittedName>
</protein>
<dbReference type="InterPro" id="IPR036291">
    <property type="entry name" value="NAD(P)-bd_dom_sf"/>
</dbReference>
<dbReference type="EMBL" id="MUYT01000008">
    <property type="protein sequence ID" value="OOS20341.1"/>
    <property type="molecule type" value="Genomic_DNA"/>
</dbReference>
<sequence>MTITHDDIRNYQPQSHCLKGKNILVTGAGDGIGRVAALTYARHGATVLLLGKTTSKLECVYDEIEDFGGEQPAILPMNLEGASHAEMQQLAKLIGNEVAQLHGILHNAGTLGALTPLEMYDVITFEQVMKVNFTAPFMLTQALFDLLKSANHASVVFTTSSVGSVPRAFWGAYALSKQGVEGLSDIWTQETKSTTKLRFNCLNPGATRTNMRAHAYPGENPMTLKTPEELMPAYVCLMSDDSIDVKGEVIDLQPKKVQ</sequence>
<organism evidence="3 4">
    <name type="scientific">Lwoffella lincolnii</name>
    <dbReference type="NCBI Taxonomy" id="90241"/>
    <lineage>
        <taxon>Bacteria</taxon>
        <taxon>Pseudomonadati</taxon>
        <taxon>Pseudomonadota</taxon>
        <taxon>Gammaproteobacteria</taxon>
        <taxon>Moraxellales</taxon>
        <taxon>Moraxellaceae</taxon>
        <taxon>Lwoffella</taxon>
    </lineage>
</organism>
<dbReference type="STRING" id="90241.B0682_06850"/>
<dbReference type="Proteomes" id="UP000191094">
    <property type="component" value="Unassembled WGS sequence"/>
</dbReference>
<accession>A0A1T0CDZ4</accession>
<comment type="caution">
    <text evidence="3">The sequence shown here is derived from an EMBL/GenBank/DDBJ whole genome shotgun (WGS) entry which is preliminary data.</text>
</comment>
<dbReference type="PRINTS" id="PR00081">
    <property type="entry name" value="GDHRDH"/>
</dbReference>
<dbReference type="InterPro" id="IPR002347">
    <property type="entry name" value="SDR_fam"/>
</dbReference>
<dbReference type="AlphaFoldDB" id="A0A1T0CDZ4"/>
<evidence type="ECO:0000313" key="3">
    <source>
        <dbReference type="EMBL" id="OOS20341.1"/>
    </source>
</evidence>
<dbReference type="Gene3D" id="3.40.50.720">
    <property type="entry name" value="NAD(P)-binding Rossmann-like Domain"/>
    <property type="match status" value="1"/>
</dbReference>
<gene>
    <name evidence="3" type="ORF">B0682_06850</name>
</gene>
<dbReference type="GO" id="GO:0016491">
    <property type="term" value="F:oxidoreductase activity"/>
    <property type="evidence" value="ECO:0007669"/>
    <property type="project" value="UniProtKB-KW"/>
</dbReference>
<keyword evidence="2" id="KW-0560">Oxidoreductase</keyword>
<dbReference type="PANTHER" id="PTHR42901">
    <property type="entry name" value="ALCOHOL DEHYDROGENASE"/>
    <property type="match status" value="1"/>
</dbReference>
<dbReference type="NCBIfam" id="NF006509">
    <property type="entry name" value="PRK08945.1"/>
    <property type="match status" value="1"/>
</dbReference>
<keyword evidence="4" id="KW-1185">Reference proteome</keyword>